<evidence type="ECO:0000256" key="3">
    <source>
        <dbReference type="ARBA" id="ARBA00022982"/>
    </source>
</evidence>
<feature type="domain" description="Thioredoxin" evidence="6">
    <location>
        <begin position="200"/>
        <end position="326"/>
    </location>
</feature>
<dbReference type="PROSITE" id="PS51352">
    <property type="entry name" value="THIOREDOXIN_2"/>
    <property type="match status" value="1"/>
</dbReference>
<dbReference type="CDD" id="cd02947">
    <property type="entry name" value="TRX_family"/>
    <property type="match status" value="1"/>
</dbReference>
<sequence length="329" mass="36953">MGKLVADLAHMVNIYAFRAVILKAWNVKVGSFIGSRFLSINVPIGEALGWNKLLRIKVEFNALDPVKMGFFLKRVGYSKTYQQRLKPKQYILIPVRQIPKIMIIIYFCEFGQPMNHHIPLVLSHYPATTHQITRNQTYKTSESGEWELQMAISMAATSIRSLNTEHSKCLAAAASSPSSSAATKLSSLTSLQFPGHFRRIRIGNRGVSFPSKPRLLSLVVEAKKQTFSSLDDLLANSDKPVLVDFYATWCGPCQFMVPVLNEVSASLKDKIQVVKIDTEKYPSIADKYKIEALPTFIIFKNGEPCDRFEGALNAQQLIKRVEGTLNLKQ</sequence>
<protein>
    <recommendedName>
        <fullName evidence="6">Thioredoxin domain-containing protein</fullName>
    </recommendedName>
</protein>
<reference evidence="7 8" key="1">
    <citation type="journal article" date="2024" name="Plant J.">
        <title>Genome sequences and population genomics reveal climatic adaptation and genomic divergence between two closely related sweetgum species.</title>
        <authorList>
            <person name="Xu W.Q."/>
            <person name="Ren C.Q."/>
            <person name="Zhang X.Y."/>
            <person name="Comes H.P."/>
            <person name="Liu X.H."/>
            <person name="Li Y.G."/>
            <person name="Kettle C.J."/>
            <person name="Jalonen R."/>
            <person name="Gaisberger H."/>
            <person name="Ma Y.Z."/>
            <person name="Qiu Y.X."/>
        </authorList>
    </citation>
    <scope>NUCLEOTIDE SEQUENCE [LARGE SCALE GENOMIC DNA]</scope>
    <source>
        <strain evidence="7">Hangzhou</strain>
    </source>
</reference>
<evidence type="ECO:0000256" key="2">
    <source>
        <dbReference type="ARBA" id="ARBA00022946"/>
    </source>
</evidence>
<dbReference type="Gene3D" id="3.40.30.10">
    <property type="entry name" value="Glutaredoxin"/>
    <property type="match status" value="1"/>
</dbReference>
<name>A0AAP0NHV5_LIQFO</name>
<evidence type="ECO:0000313" key="8">
    <source>
        <dbReference type="Proteomes" id="UP001415857"/>
    </source>
</evidence>
<dbReference type="EMBL" id="JBBPBK010000014">
    <property type="protein sequence ID" value="KAK9271404.1"/>
    <property type="molecule type" value="Genomic_DNA"/>
</dbReference>
<dbReference type="InterPro" id="IPR005746">
    <property type="entry name" value="Thioredoxin"/>
</dbReference>
<keyword evidence="1" id="KW-0813">Transport</keyword>
<keyword evidence="5" id="KW-0676">Redox-active center</keyword>
<keyword evidence="2" id="KW-0809">Transit peptide</keyword>
<dbReference type="InterPro" id="IPR036249">
    <property type="entry name" value="Thioredoxin-like_sf"/>
</dbReference>
<keyword evidence="8" id="KW-1185">Reference proteome</keyword>
<dbReference type="SUPFAM" id="SSF52833">
    <property type="entry name" value="Thioredoxin-like"/>
    <property type="match status" value="1"/>
</dbReference>
<accession>A0AAP0NHV5</accession>
<evidence type="ECO:0000313" key="7">
    <source>
        <dbReference type="EMBL" id="KAK9271404.1"/>
    </source>
</evidence>
<dbReference type="NCBIfam" id="TIGR01068">
    <property type="entry name" value="thioredoxin"/>
    <property type="match status" value="1"/>
</dbReference>
<evidence type="ECO:0000256" key="1">
    <source>
        <dbReference type="ARBA" id="ARBA00022448"/>
    </source>
</evidence>
<proteinExistence type="predicted"/>
<evidence type="ECO:0000256" key="4">
    <source>
        <dbReference type="ARBA" id="ARBA00023157"/>
    </source>
</evidence>
<keyword evidence="3" id="KW-0249">Electron transport</keyword>
<dbReference type="GO" id="GO:0015035">
    <property type="term" value="F:protein-disulfide reductase activity"/>
    <property type="evidence" value="ECO:0007669"/>
    <property type="project" value="InterPro"/>
</dbReference>
<keyword evidence="4" id="KW-1015">Disulfide bond</keyword>
<evidence type="ECO:0000256" key="5">
    <source>
        <dbReference type="ARBA" id="ARBA00023284"/>
    </source>
</evidence>
<dbReference type="PANTHER" id="PTHR45663:SF15">
    <property type="entry name" value="THIOREDOXIN Y1, CHLOROPLASTIC"/>
    <property type="match status" value="1"/>
</dbReference>
<dbReference type="PANTHER" id="PTHR45663">
    <property type="entry name" value="GEO12009P1"/>
    <property type="match status" value="1"/>
</dbReference>
<dbReference type="PRINTS" id="PR00421">
    <property type="entry name" value="THIOREDOXIN"/>
</dbReference>
<dbReference type="Proteomes" id="UP001415857">
    <property type="component" value="Unassembled WGS sequence"/>
</dbReference>
<dbReference type="AlphaFoldDB" id="A0AAP0NHV5"/>
<dbReference type="FunFam" id="3.40.30.10:FF:000001">
    <property type="entry name" value="Thioredoxin"/>
    <property type="match status" value="1"/>
</dbReference>
<evidence type="ECO:0000259" key="6">
    <source>
        <dbReference type="PROSITE" id="PS51352"/>
    </source>
</evidence>
<dbReference type="Pfam" id="PF00085">
    <property type="entry name" value="Thioredoxin"/>
    <property type="match status" value="1"/>
</dbReference>
<comment type="caution">
    <text evidence="7">The sequence shown here is derived from an EMBL/GenBank/DDBJ whole genome shotgun (WGS) entry which is preliminary data.</text>
</comment>
<gene>
    <name evidence="7" type="ORF">L1049_026994</name>
</gene>
<dbReference type="GO" id="GO:0005737">
    <property type="term" value="C:cytoplasm"/>
    <property type="evidence" value="ECO:0007669"/>
    <property type="project" value="TreeGrafter"/>
</dbReference>
<dbReference type="InterPro" id="IPR013766">
    <property type="entry name" value="Thioredoxin_domain"/>
</dbReference>
<organism evidence="7 8">
    <name type="scientific">Liquidambar formosana</name>
    <name type="common">Formosan gum</name>
    <dbReference type="NCBI Taxonomy" id="63359"/>
    <lineage>
        <taxon>Eukaryota</taxon>
        <taxon>Viridiplantae</taxon>
        <taxon>Streptophyta</taxon>
        <taxon>Embryophyta</taxon>
        <taxon>Tracheophyta</taxon>
        <taxon>Spermatophyta</taxon>
        <taxon>Magnoliopsida</taxon>
        <taxon>eudicotyledons</taxon>
        <taxon>Gunneridae</taxon>
        <taxon>Pentapetalae</taxon>
        <taxon>Saxifragales</taxon>
        <taxon>Altingiaceae</taxon>
        <taxon>Liquidambar</taxon>
    </lineage>
</organism>
<dbReference type="InterPro" id="IPR017937">
    <property type="entry name" value="Thioredoxin_CS"/>
</dbReference>
<dbReference type="PROSITE" id="PS00194">
    <property type="entry name" value="THIOREDOXIN_1"/>
    <property type="match status" value="1"/>
</dbReference>
<dbReference type="GO" id="GO:0008047">
    <property type="term" value="F:enzyme activator activity"/>
    <property type="evidence" value="ECO:0007669"/>
    <property type="project" value="UniProtKB-ARBA"/>
</dbReference>